<name>A0A3Q9R7H6_9CAUD</name>
<dbReference type="InterPro" id="IPR036249">
    <property type="entry name" value="Thioredoxin-like_sf"/>
</dbReference>
<dbReference type="PROSITE" id="PS51354">
    <property type="entry name" value="GLUTAREDOXIN_2"/>
    <property type="match status" value="1"/>
</dbReference>
<keyword evidence="3" id="KW-1185">Reference proteome</keyword>
<dbReference type="PANTHER" id="PTHR34386">
    <property type="entry name" value="GLUTAREDOXIN"/>
    <property type="match status" value="1"/>
</dbReference>
<evidence type="ECO:0000259" key="1">
    <source>
        <dbReference type="Pfam" id="PF00462"/>
    </source>
</evidence>
<proteinExistence type="predicted"/>
<sequence>MKKITVYTKSGCPQCDMTKRVLTENEVEFELVDVEKDEKAFHYIKEELGLSAMPVVIVEGEEPFTGFRPDKLNELVD</sequence>
<dbReference type="CDD" id="cd02976">
    <property type="entry name" value="NrdH"/>
    <property type="match status" value="1"/>
</dbReference>
<dbReference type="GO" id="GO:0009055">
    <property type="term" value="F:electron transfer activity"/>
    <property type="evidence" value="ECO:0007669"/>
    <property type="project" value="TreeGrafter"/>
</dbReference>
<dbReference type="InterPro" id="IPR051548">
    <property type="entry name" value="Grx-like_ET"/>
</dbReference>
<dbReference type="Pfam" id="PF00462">
    <property type="entry name" value="Glutaredoxin"/>
    <property type="match status" value="1"/>
</dbReference>
<dbReference type="Proteomes" id="UP000287896">
    <property type="component" value="Segment"/>
</dbReference>
<dbReference type="SUPFAM" id="SSF52833">
    <property type="entry name" value="Thioredoxin-like"/>
    <property type="match status" value="1"/>
</dbReference>
<dbReference type="PANTHER" id="PTHR34386:SF1">
    <property type="entry name" value="GLUTAREDOXIN-LIKE PROTEIN NRDH"/>
    <property type="match status" value="1"/>
</dbReference>
<evidence type="ECO:0000313" key="2">
    <source>
        <dbReference type="EMBL" id="AZU98866.1"/>
    </source>
</evidence>
<dbReference type="Gene3D" id="3.40.30.10">
    <property type="entry name" value="Glutaredoxin"/>
    <property type="match status" value="1"/>
</dbReference>
<feature type="domain" description="Glutaredoxin" evidence="1">
    <location>
        <begin position="4"/>
        <end position="61"/>
    </location>
</feature>
<accession>A0A3Q9R7H6</accession>
<reference evidence="2 3" key="1">
    <citation type="submission" date="2018-12" db="EMBL/GenBank/DDBJ databases">
        <title>Characterization of a novel siphovirus infacting Bacillus anthracis.</title>
        <authorList>
            <person name="Hu X."/>
            <person name="Wan X."/>
            <person name="Geng P."/>
            <person name="Yuan Z."/>
        </authorList>
    </citation>
    <scope>NUCLEOTIDE SEQUENCE [LARGE SCALE GENOMIC DNA]</scope>
</reference>
<gene>
    <name evidence="2" type="ORF">pW2_26</name>
</gene>
<protein>
    <submittedName>
        <fullName evidence="2">Glutaredoxin</fullName>
    </submittedName>
</protein>
<dbReference type="InterPro" id="IPR002109">
    <property type="entry name" value="Glutaredoxin"/>
</dbReference>
<dbReference type="EMBL" id="MK288021">
    <property type="protein sequence ID" value="AZU98866.1"/>
    <property type="molecule type" value="Genomic_DNA"/>
</dbReference>
<evidence type="ECO:0000313" key="3">
    <source>
        <dbReference type="Proteomes" id="UP000287896"/>
    </source>
</evidence>
<organism evidence="2 3">
    <name type="scientific">Bacillus phage pW2</name>
    <dbReference type="NCBI Taxonomy" id="2500559"/>
    <lineage>
        <taxon>Viruses</taxon>
        <taxon>Duplodnaviria</taxon>
        <taxon>Heunggongvirae</taxon>
        <taxon>Uroviricota</taxon>
        <taxon>Caudoviricetes</taxon>
        <taxon>Joanripponvirinae</taxon>
        <taxon>Sophritavirus</taxon>
        <taxon>Sophritavirus pW2</taxon>
    </lineage>
</organism>